<dbReference type="EMBL" id="MPUH01001184">
    <property type="protein sequence ID" value="OMJ69556.1"/>
    <property type="molecule type" value="Genomic_DNA"/>
</dbReference>
<dbReference type="AlphaFoldDB" id="A0A1R2AYH0"/>
<evidence type="ECO:0000256" key="1">
    <source>
        <dbReference type="SAM" id="MobiDB-lite"/>
    </source>
</evidence>
<accession>A0A1R2AYH0</accession>
<reference evidence="2 3" key="1">
    <citation type="submission" date="2016-11" db="EMBL/GenBank/DDBJ databases">
        <title>The macronuclear genome of Stentor coeruleus: a giant cell with tiny introns.</title>
        <authorList>
            <person name="Slabodnick M."/>
            <person name="Ruby J.G."/>
            <person name="Reiff S.B."/>
            <person name="Swart E.C."/>
            <person name="Gosai S."/>
            <person name="Prabakaran S."/>
            <person name="Witkowska E."/>
            <person name="Larue G.E."/>
            <person name="Fisher S."/>
            <person name="Freeman R.M."/>
            <person name="Gunawardena J."/>
            <person name="Chu W."/>
            <person name="Stover N.A."/>
            <person name="Gregory B.D."/>
            <person name="Nowacki M."/>
            <person name="Derisi J."/>
            <person name="Roy S.W."/>
            <person name="Marshall W.F."/>
            <person name="Sood P."/>
        </authorList>
    </citation>
    <scope>NUCLEOTIDE SEQUENCE [LARGE SCALE GENOMIC DNA]</scope>
    <source>
        <strain evidence="2">WM001</strain>
    </source>
</reference>
<name>A0A1R2AYH0_9CILI</name>
<dbReference type="OrthoDB" id="327700at2759"/>
<organism evidence="2 3">
    <name type="scientific">Stentor coeruleus</name>
    <dbReference type="NCBI Taxonomy" id="5963"/>
    <lineage>
        <taxon>Eukaryota</taxon>
        <taxon>Sar</taxon>
        <taxon>Alveolata</taxon>
        <taxon>Ciliophora</taxon>
        <taxon>Postciliodesmatophora</taxon>
        <taxon>Heterotrichea</taxon>
        <taxon>Heterotrichida</taxon>
        <taxon>Stentoridae</taxon>
        <taxon>Stentor</taxon>
    </lineage>
</organism>
<gene>
    <name evidence="2" type="ORF">SteCoe_32698</name>
</gene>
<protein>
    <submittedName>
        <fullName evidence="2">Uncharacterized protein</fullName>
    </submittedName>
</protein>
<feature type="region of interest" description="Disordered" evidence="1">
    <location>
        <begin position="521"/>
        <end position="559"/>
    </location>
</feature>
<evidence type="ECO:0000313" key="2">
    <source>
        <dbReference type="EMBL" id="OMJ69556.1"/>
    </source>
</evidence>
<comment type="caution">
    <text evidence="2">The sequence shown here is derived from an EMBL/GenBank/DDBJ whole genome shotgun (WGS) entry which is preliminary data.</text>
</comment>
<feature type="compositionally biased region" description="Basic and acidic residues" evidence="1">
    <location>
        <begin position="546"/>
        <end position="559"/>
    </location>
</feature>
<proteinExistence type="predicted"/>
<dbReference type="Proteomes" id="UP000187209">
    <property type="component" value="Unassembled WGS sequence"/>
</dbReference>
<evidence type="ECO:0000313" key="3">
    <source>
        <dbReference type="Proteomes" id="UP000187209"/>
    </source>
</evidence>
<sequence length="559" mass="65613">MDQELSRQLASIQNELGFLKSSLNPVFLFLQEIQDIKKKHHISQANTITNTSILLMDIKEEVLKDVTALQISTEEKLVEVRQEIKQSQDENIETISKFRDELCGISLNSKDLFSSLNSVKNITGENNMYIKEMRKEMDTKSSMNNIEEIRYIIKGLTPLNSFETLKSRVSECVSVYQYQDLYKKLEKLKLRVKNYVKTEEMDRKFRDYTMNLSKDFALSYVSNNIYESFQNRTDKMFHDTNEHILNLKDYINKLDNSNNDKIRLVKKALESRPWKTEVNAIYNELNIRVLRDELEEFNKETTESVKGFAREMMKFKIQVDKFEKVLERFDEVLLDKAEKNDIKKLNTVVASLATLDAMENIKKIMNTFTKDSEIKFQAQVGVVDKIKVNFDIIQEKFESLKKDNFDVTNLSASVVEFRQILERKAEKQDIYEIYDNMCKRIDFIEASEGLKLLKKQVEQSTSLMFSLCRTLLKTGEPESQLKRQRYELLKNFHSLQNWIIRENSPGLNTLNFTKNTELFDNEDTGESRFPSRNSAHMRRRSAATAKDNKRLHVDFPKVS</sequence>
<keyword evidence="3" id="KW-1185">Reference proteome</keyword>